<dbReference type="Pfam" id="PF01796">
    <property type="entry name" value="OB_ChsH2_C"/>
    <property type="match status" value="1"/>
</dbReference>
<dbReference type="EMBL" id="KF901056">
    <property type="protein sequence ID" value="AIF16466.1"/>
    <property type="molecule type" value="Genomic_DNA"/>
</dbReference>
<organism evidence="2">
    <name type="scientific">uncultured marine thaumarchaeote KM3_74_C10</name>
    <dbReference type="NCBI Taxonomy" id="1456270"/>
    <lineage>
        <taxon>Archaea</taxon>
        <taxon>Nitrososphaerota</taxon>
        <taxon>environmental samples</taxon>
    </lineage>
</organism>
<proteinExistence type="predicted"/>
<protein>
    <submittedName>
        <fullName evidence="2">Putative nucleic acid binding protein</fullName>
    </submittedName>
</protein>
<feature type="domain" description="ChsH2 C-terminal OB-fold" evidence="1">
    <location>
        <begin position="3"/>
        <end position="46"/>
    </location>
</feature>
<dbReference type="InterPro" id="IPR012340">
    <property type="entry name" value="NA-bd_OB-fold"/>
</dbReference>
<evidence type="ECO:0000259" key="1">
    <source>
        <dbReference type="Pfam" id="PF01796"/>
    </source>
</evidence>
<dbReference type="AlphaFoldDB" id="A0A075HJD1"/>
<sequence>MTRFEAQAPMILAIIQLENQVKVLAQIVDCSEDAIKMGSRVKAVFRKVTSGGDSDTIQYGYKFAIDGQ</sequence>
<name>A0A075HJD1_9ARCH</name>
<accession>A0A075HJD1</accession>
<dbReference type="SUPFAM" id="SSF50249">
    <property type="entry name" value="Nucleic acid-binding proteins"/>
    <property type="match status" value="1"/>
</dbReference>
<dbReference type="InterPro" id="IPR002878">
    <property type="entry name" value="ChsH2_C"/>
</dbReference>
<evidence type="ECO:0000313" key="2">
    <source>
        <dbReference type="EMBL" id="AIF16466.1"/>
    </source>
</evidence>
<reference evidence="2" key="1">
    <citation type="journal article" date="2014" name="Genome Biol. Evol.">
        <title>Pangenome evidence for extensive interdomain horizontal transfer affecting lineage core and shell genes in uncultured planktonic thaumarchaeota and euryarchaeota.</title>
        <authorList>
            <person name="Deschamps P."/>
            <person name="Zivanovic Y."/>
            <person name="Moreira D."/>
            <person name="Rodriguez-Valera F."/>
            <person name="Lopez-Garcia P."/>
        </authorList>
    </citation>
    <scope>NUCLEOTIDE SEQUENCE</scope>
</reference>